<proteinExistence type="predicted"/>
<name>A0ABN7X0Q5_GIGMA</name>
<reference evidence="1 2" key="1">
    <citation type="submission" date="2021-06" db="EMBL/GenBank/DDBJ databases">
        <authorList>
            <person name="Kallberg Y."/>
            <person name="Tangrot J."/>
            <person name="Rosling A."/>
        </authorList>
    </citation>
    <scope>NUCLEOTIDE SEQUENCE [LARGE SCALE GENOMIC DNA]</scope>
    <source>
        <strain evidence="1 2">120-4 pot B 10/14</strain>
    </source>
</reference>
<keyword evidence="2" id="KW-1185">Reference proteome</keyword>
<evidence type="ECO:0000313" key="2">
    <source>
        <dbReference type="Proteomes" id="UP000789901"/>
    </source>
</evidence>
<dbReference type="EMBL" id="CAJVQB010078720">
    <property type="protein sequence ID" value="CAG8845227.1"/>
    <property type="molecule type" value="Genomic_DNA"/>
</dbReference>
<evidence type="ECO:0000313" key="1">
    <source>
        <dbReference type="EMBL" id="CAG8845227.1"/>
    </source>
</evidence>
<protein>
    <submittedName>
        <fullName evidence="1">10017_t:CDS:1</fullName>
    </submittedName>
</protein>
<sequence>WFEIYAKPTGITTSAKLLPEVDNWLARFLTPPVLSMQRAEIDLDDFPVTNIDEIVDLLTLSIKEI</sequence>
<accession>A0ABN7X0Q5</accession>
<feature type="non-terminal residue" evidence="1">
    <location>
        <position position="1"/>
    </location>
</feature>
<gene>
    <name evidence="1" type="ORF">GMARGA_LOCUS37522</name>
</gene>
<organism evidence="1 2">
    <name type="scientific">Gigaspora margarita</name>
    <dbReference type="NCBI Taxonomy" id="4874"/>
    <lineage>
        <taxon>Eukaryota</taxon>
        <taxon>Fungi</taxon>
        <taxon>Fungi incertae sedis</taxon>
        <taxon>Mucoromycota</taxon>
        <taxon>Glomeromycotina</taxon>
        <taxon>Glomeromycetes</taxon>
        <taxon>Diversisporales</taxon>
        <taxon>Gigasporaceae</taxon>
        <taxon>Gigaspora</taxon>
    </lineage>
</organism>
<comment type="caution">
    <text evidence="1">The sequence shown here is derived from an EMBL/GenBank/DDBJ whole genome shotgun (WGS) entry which is preliminary data.</text>
</comment>
<dbReference type="Proteomes" id="UP000789901">
    <property type="component" value="Unassembled WGS sequence"/>
</dbReference>